<dbReference type="Gene3D" id="1.10.101.10">
    <property type="entry name" value="PGBD-like superfamily/PGBD"/>
    <property type="match status" value="1"/>
</dbReference>
<dbReference type="SUPFAM" id="SSF55846">
    <property type="entry name" value="N-acetylmuramoyl-L-alanine amidase-like"/>
    <property type="match status" value="1"/>
</dbReference>
<dbReference type="InterPro" id="IPR023346">
    <property type="entry name" value="Lysozyme-like_dom_sf"/>
</dbReference>
<proteinExistence type="predicted"/>
<accession>A0ABV9A3A0</accession>
<dbReference type="Proteomes" id="UP001595997">
    <property type="component" value="Unassembled WGS sequence"/>
</dbReference>
<keyword evidence="4" id="KW-1185">Reference proteome</keyword>
<dbReference type="Gene3D" id="1.10.530.10">
    <property type="match status" value="1"/>
</dbReference>
<keyword evidence="3" id="KW-0378">Hydrolase</keyword>
<dbReference type="RefSeq" id="WP_386444327.1">
    <property type="nucleotide sequence ID" value="NZ_JBHSFH010000004.1"/>
</dbReference>
<dbReference type="EC" id="3.5.1.28" evidence="3"/>
<dbReference type="SUPFAM" id="SSF53955">
    <property type="entry name" value="Lysozyme-like"/>
    <property type="match status" value="1"/>
</dbReference>
<dbReference type="Gene3D" id="3.40.80.10">
    <property type="entry name" value="Peptidoglycan recognition protein-like"/>
    <property type="match status" value="1"/>
</dbReference>
<dbReference type="InterPro" id="IPR036365">
    <property type="entry name" value="PGBD-like_sf"/>
</dbReference>
<feature type="region of interest" description="Disordered" evidence="1">
    <location>
        <begin position="201"/>
        <end position="230"/>
    </location>
</feature>
<gene>
    <name evidence="3" type="ORF">ACFPA8_07925</name>
</gene>
<dbReference type="SMART" id="SM00644">
    <property type="entry name" value="Ami_2"/>
    <property type="match status" value="1"/>
</dbReference>
<dbReference type="InterPro" id="IPR036505">
    <property type="entry name" value="Amidase/PGRP_sf"/>
</dbReference>
<evidence type="ECO:0000313" key="4">
    <source>
        <dbReference type="Proteomes" id="UP001595997"/>
    </source>
</evidence>
<reference evidence="4" key="1">
    <citation type="journal article" date="2019" name="Int. J. Syst. Evol. Microbiol.">
        <title>The Global Catalogue of Microorganisms (GCM) 10K type strain sequencing project: providing services to taxonomists for standard genome sequencing and annotation.</title>
        <authorList>
            <consortium name="The Broad Institute Genomics Platform"/>
            <consortium name="The Broad Institute Genome Sequencing Center for Infectious Disease"/>
            <person name="Wu L."/>
            <person name="Ma J."/>
        </authorList>
    </citation>
    <scope>NUCLEOTIDE SEQUENCE [LARGE SCALE GENOMIC DNA]</scope>
    <source>
        <strain evidence="4">CGMCC 4.7357</strain>
    </source>
</reference>
<feature type="domain" description="N-acetylmuramoyl-L-alanine amidase" evidence="2">
    <location>
        <begin position="28"/>
        <end position="183"/>
    </location>
</feature>
<evidence type="ECO:0000256" key="1">
    <source>
        <dbReference type="SAM" id="MobiDB-lite"/>
    </source>
</evidence>
<name>A0ABV9A3A0_9ACTN</name>
<dbReference type="InterPro" id="IPR036366">
    <property type="entry name" value="PGBDSf"/>
</dbReference>
<dbReference type="Pfam" id="PF01510">
    <property type="entry name" value="Amidase_2"/>
    <property type="match status" value="1"/>
</dbReference>
<dbReference type="SUPFAM" id="SSF47090">
    <property type="entry name" value="PGBD-like"/>
    <property type="match status" value="1"/>
</dbReference>
<protein>
    <submittedName>
        <fullName evidence="3">N-acetylmuramoyl-L-alanine amidase</fullName>
        <ecNumber evidence="3">3.5.1.28</ecNumber>
    </submittedName>
</protein>
<sequence>MAKPMTASQFVAALKKEGVKVSERYSGWRTHNRNHKGAWGNVNGVVIHHTAGRNSVSLCYNGTSALPGPLCHTHLAKDGTATMMSAGRANHAGSFPANAFNAMLNEAKTHPRPAGPETVDANARTYGIEIENLGNGRDVYPSKQYDAAVRWAAAICRFHGWTANSVIGHKEGTTRKIDPKGPVQGKGDFDMHDFRRDVQARLDGKPTTPKPDPKPEPKPGTITPKSRESAATVKAQAERALKDWPFIPAVEKKHGLPAGLLLAVGSRETNLVNKVGDGGHGHGVWQQDDRWWKVPAGFDKDVQAQAEKAAKLLADNIKAVGLPAGVAAYNAGLTGVKNALAAGKSADSATTGGDYAADVLGRMAYADDVKPTRVLEWQKVEGYMPELRYGDENWHVDFLQRMLNRFISPNLKVDGKYGQSTADAVHKFYREQLDYTTTTKGRVFSAGGWRRVLSVAETQDGKN</sequence>
<dbReference type="EMBL" id="JBHSFH010000004">
    <property type="protein sequence ID" value="MFC4494059.1"/>
    <property type="molecule type" value="Genomic_DNA"/>
</dbReference>
<evidence type="ECO:0000259" key="2">
    <source>
        <dbReference type="SMART" id="SM00644"/>
    </source>
</evidence>
<dbReference type="GO" id="GO:0008745">
    <property type="term" value="F:N-acetylmuramoyl-L-alanine amidase activity"/>
    <property type="evidence" value="ECO:0007669"/>
    <property type="project" value="UniProtKB-EC"/>
</dbReference>
<dbReference type="CDD" id="cd06583">
    <property type="entry name" value="PGRP"/>
    <property type="match status" value="1"/>
</dbReference>
<organism evidence="3 4">
    <name type="scientific">Streptomyces ovatisporus</name>
    <dbReference type="NCBI Taxonomy" id="1128682"/>
    <lineage>
        <taxon>Bacteria</taxon>
        <taxon>Bacillati</taxon>
        <taxon>Actinomycetota</taxon>
        <taxon>Actinomycetes</taxon>
        <taxon>Kitasatosporales</taxon>
        <taxon>Streptomycetaceae</taxon>
        <taxon>Streptomyces</taxon>
    </lineage>
</organism>
<evidence type="ECO:0000313" key="3">
    <source>
        <dbReference type="EMBL" id="MFC4494059.1"/>
    </source>
</evidence>
<comment type="caution">
    <text evidence="3">The sequence shown here is derived from an EMBL/GenBank/DDBJ whole genome shotgun (WGS) entry which is preliminary data.</text>
</comment>
<dbReference type="InterPro" id="IPR002502">
    <property type="entry name" value="Amidase_domain"/>
</dbReference>